<dbReference type="Pfam" id="PF00239">
    <property type="entry name" value="Resolvase"/>
    <property type="match status" value="1"/>
</dbReference>
<dbReference type="EMBL" id="DVHC01000050">
    <property type="protein sequence ID" value="HIR59327.1"/>
    <property type="molecule type" value="Genomic_DNA"/>
</dbReference>
<feature type="coiled-coil region" evidence="1">
    <location>
        <begin position="401"/>
        <end position="470"/>
    </location>
</feature>
<dbReference type="SMART" id="SM00857">
    <property type="entry name" value="Resolvase"/>
    <property type="match status" value="1"/>
</dbReference>
<evidence type="ECO:0000259" key="3">
    <source>
        <dbReference type="PROSITE" id="PS51737"/>
    </source>
</evidence>
<dbReference type="Pfam" id="PF07508">
    <property type="entry name" value="Recombinase"/>
    <property type="match status" value="1"/>
</dbReference>
<sequence>MLLNLYSIRNILAQGKKLIDLPLRVTFYARVSTDRDEQLNSLENQVMYFENYIKSQTNWIFVNGYVDEGISGTSVNKRDNFLKMINDAKKGMFNLILTKEISRFSRNTVDSIQYTQELLSYGVGVYFLNDNINTFDSDSELRLTIMSSIAQDEIRKLSERVRFGYKRSIEKGIVPGNDNFYGYKKNKGKLVIVEEEAKLIRLIFNEYSKGEMGTQRLGHYLYSEYNIVSKTGKPLAGTVIGRIIRNPKYKGYFCAHKETTVDYHSRKRIRFKPDEWIVYKDNKTCPPIVSEELWDKCNKILNKNSKNYQTKTRTNMKYALSGKIKCYHDGATFIKGAYKNKRTGVESKYWGCSNYRKYGKEKLNGCKTPIIHYEELLDIFKKVAENILNSENDMMKEIYSLVRETENKSDYSRELNELDKKINEIKNARSELINMRARKEIEGDEYNEMREKYNNDLVILEKQKQNYLSKNTEIDYKSNINSFFKKVHDIIFEDDESVFRIFGSIIDTILVERLESEDDDNHKVMLHFKLNIVGYDNSSLNLNDFLLLFSNSEGCNCRYG</sequence>
<feature type="domain" description="Recombinase" evidence="3">
    <location>
        <begin position="180"/>
        <end position="307"/>
    </location>
</feature>
<name>A0A9D1DUS1_9FIRM</name>
<dbReference type="InterPro" id="IPR036162">
    <property type="entry name" value="Resolvase-like_N_sf"/>
</dbReference>
<dbReference type="AlphaFoldDB" id="A0A9D1DUS1"/>
<protein>
    <submittedName>
        <fullName evidence="4">Recombinase family protein</fullName>
    </submittedName>
</protein>
<dbReference type="GO" id="GO:0000150">
    <property type="term" value="F:DNA strand exchange activity"/>
    <property type="evidence" value="ECO:0007669"/>
    <property type="project" value="InterPro"/>
</dbReference>
<dbReference type="PANTHER" id="PTHR30461">
    <property type="entry name" value="DNA-INVERTASE FROM LAMBDOID PROPHAGE"/>
    <property type="match status" value="1"/>
</dbReference>
<dbReference type="CDD" id="cd00338">
    <property type="entry name" value="Ser_Recombinase"/>
    <property type="match status" value="1"/>
</dbReference>
<dbReference type="PROSITE" id="PS51736">
    <property type="entry name" value="RECOMBINASES_3"/>
    <property type="match status" value="1"/>
</dbReference>
<dbReference type="InterPro" id="IPR050639">
    <property type="entry name" value="SSR_resolvase"/>
</dbReference>
<evidence type="ECO:0000313" key="4">
    <source>
        <dbReference type="EMBL" id="HIR59327.1"/>
    </source>
</evidence>
<dbReference type="InterPro" id="IPR025827">
    <property type="entry name" value="Zn_ribbon_recom_dom"/>
</dbReference>
<evidence type="ECO:0000256" key="1">
    <source>
        <dbReference type="SAM" id="Coils"/>
    </source>
</evidence>
<dbReference type="Gene3D" id="3.40.50.1390">
    <property type="entry name" value="Resolvase, N-terminal catalytic domain"/>
    <property type="match status" value="1"/>
</dbReference>
<evidence type="ECO:0000313" key="5">
    <source>
        <dbReference type="Proteomes" id="UP000824232"/>
    </source>
</evidence>
<dbReference type="PROSITE" id="PS51737">
    <property type="entry name" value="RECOMBINASE_DNA_BIND"/>
    <property type="match status" value="1"/>
</dbReference>
<feature type="domain" description="Resolvase/invertase-type recombinase catalytic" evidence="2">
    <location>
        <begin position="24"/>
        <end position="172"/>
    </location>
</feature>
<dbReference type="SUPFAM" id="SSF53041">
    <property type="entry name" value="Resolvase-like"/>
    <property type="match status" value="1"/>
</dbReference>
<dbReference type="Pfam" id="PF13408">
    <property type="entry name" value="Zn_ribbon_recom"/>
    <property type="match status" value="1"/>
</dbReference>
<dbReference type="InterPro" id="IPR006119">
    <property type="entry name" value="Resolv_N"/>
</dbReference>
<organism evidence="4 5">
    <name type="scientific">Candidatus Onthousia excrementipullorum</name>
    <dbReference type="NCBI Taxonomy" id="2840884"/>
    <lineage>
        <taxon>Bacteria</taxon>
        <taxon>Bacillati</taxon>
        <taxon>Bacillota</taxon>
        <taxon>Bacilli</taxon>
        <taxon>Candidatus Onthousia</taxon>
    </lineage>
</organism>
<reference evidence="4" key="1">
    <citation type="submission" date="2020-10" db="EMBL/GenBank/DDBJ databases">
        <authorList>
            <person name="Gilroy R."/>
        </authorList>
    </citation>
    <scope>NUCLEOTIDE SEQUENCE</scope>
    <source>
        <strain evidence="4">CHK184-20233</strain>
    </source>
</reference>
<gene>
    <name evidence="4" type="ORF">IAB38_04680</name>
</gene>
<reference evidence="4" key="2">
    <citation type="journal article" date="2021" name="PeerJ">
        <title>Extensive microbial diversity within the chicken gut microbiome revealed by metagenomics and culture.</title>
        <authorList>
            <person name="Gilroy R."/>
            <person name="Ravi A."/>
            <person name="Getino M."/>
            <person name="Pursley I."/>
            <person name="Horton D.L."/>
            <person name="Alikhan N.F."/>
            <person name="Baker D."/>
            <person name="Gharbi K."/>
            <person name="Hall N."/>
            <person name="Watson M."/>
            <person name="Adriaenssens E.M."/>
            <person name="Foster-Nyarko E."/>
            <person name="Jarju S."/>
            <person name="Secka A."/>
            <person name="Antonio M."/>
            <person name="Oren A."/>
            <person name="Chaudhuri R.R."/>
            <person name="La Ragione R."/>
            <person name="Hildebrand F."/>
            <person name="Pallen M.J."/>
        </authorList>
    </citation>
    <scope>NUCLEOTIDE SEQUENCE</scope>
    <source>
        <strain evidence="4">CHK184-20233</strain>
    </source>
</reference>
<evidence type="ECO:0000259" key="2">
    <source>
        <dbReference type="PROSITE" id="PS51736"/>
    </source>
</evidence>
<dbReference type="Gene3D" id="3.90.1750.20">
    <property type="entry name" value="Putative Large Serine Recombinase, Chain B, Domain 2"/>
    <property type="match status" value="1"/>
</dbReference>
<accession>A0A9D1DUS1</accession>
<keyword evidence="1" id="KW-0175">Coiled coil</keyword>
<dbReference type="Proteomes" id="UP000824232">
    <property type="component" value="Unassembled WGS sequence"/>
</dbReference>
<dbReference type="InterPro" id="IPR011109">
    <property type="entry name" value="DNA_bind_recombinase_dom"/>
</dbReference>
<proteinExistence type="predicted"/>
<dbReference type="InterPro" id="IPR038109">
    <property type="entry name" value="DNA_bind_recomb_sf"/>
</dbReference>
<dbReference type="PANTHER" id="PTHR30461:SF23">
    <property type="entry name" value="DNA RECOMBINASE-RELATED"/>
    <property type="match status" value="1"/>
</dbReference>
<dbReference type="GO" id="GO:0003677">
    <property type="term" value="F:DNA binding"/>
    <property type="evidence" value="ECO:0007669"/>
    <property type="project" value="InterPro"/>
</dbReference>
<comment type="caution">
    <text evidence="4">The sequence shown here is derived from an EMBL/GenBank/DDBJ whole genome shotgun (WGS) entry which is preliminary data.</text>
</comment>